<evidence type="ECO:0000256" key="1">
    <source>
        <dbReference type="ARBA" id="ARBA00006019"/>
    </source>
</evidence>
<dbReference type="InterPro" id="IPR045093">
    <property type="entry name" value="Cullin"/>
</dbReference>
<dbReference type="Gene3D" id="3.30.230.130">
    <property type="entry name" value="Cullin, Chain C, Domain 2"/>
    <property type="match status" value="1"/>
</dbReference>
<dbReference type="Gene3D" id="1.20.1310.10">
    <property type="entry name" value="Cullin Repeats"/>
    <property type="match status" value="4"/>
</dbReference>
<evidence type="ECO:0000259" key="6">
    <source>
        <dbReference type="PROSITE" id="PS50069"/>
    </source>
</evidence>
<feature type="domain" description="Cullin family profile" evidence="6">
    <location>
        <begin position="378"/>
        <end position="616"/>
    </location>
</feature>
<dbReference type="InterPro" id="IPR019559">
    <property type="entry name" value="Cullin_neddylation_domain"/>
</dbReference>
<dbReference type="PANTHER" id="PTHR11932">
    <property type="entry name" value="CULLIN"/>
    <property type="match status" value="1"/>
</dbReference>
<dbReference type="InterPro" id="IPR001373">
    <property type="entry name" value="Cullin_N"/>
</dbReference>
<dbReference type="PROSITE" id="PS50069">
    <property type="entry name" value="CULLIN_2"/>
    <property type="match status" value="1"/>
</dbReference>
<dbReference type="EMBL" id="HBHT01023679">
    <property type="protein sequence ID" value="CAD9974496.1"/>
    <property type="molecule type" value="Transcribed_RNA"/>
</dbReference>
<evidence type="ECO:0000313" key="7">
    <source>
        <dbReference type="EMBL" id="CAD9974496.1"/>
    </source>
</evidence>
<dbReference type="SUPFAM" id="SSF74788">
    <property type="entry name" value="Cullin repeat-like"/>
    <property type="match status" value="1"/>
</dbReference>
<gene>
    <name evidence="7" type="ORF">APAL1065_LOCUS15888</name>
</gene>
<evidence type="ECO:0000256" key="4">
    <source>
        <dbReference type="PROSITE-ProRule" id="PRU00330"/>
    </source>
</evidence>
<comment type="similarity">
    <text evidence="1 4 5">Belongs to the cullin family.</text>
</comment>
<reference evidence="7" key="1">
    <citation type="submission" date="2021-01" db="EMBL/GenBank/DDBJ databases">
        <authorList>
            <person name="Corre E."/>
            <person name="Pelletier E."/>
            <person name="Niang G."/>
            <person name="Scheremetjew M."/>
            <person name="Finn R."/>
            <person name="Kale V."/>
            <person name="Holt S."/>
            <person name="Cochrane G."/>
            <person name="Meng A."/>
            <person name="Brown T."/>
            <person name="Cohen L."/>
        </authorList>
    </citation>
    <scope>NUCLEOTIDE SEQUENCE</scope>
    <source>
        <strain evidence="7">CCMP125</strain>
    </source>
</reference>
<dbReference type="AlphaFoldDB" id="A0A7S3DRR7"/>
<evidence type="ECO:0000256" key="3">
    <source>
        <dbReference type="ARBA" id="ARBA00022843"/>
    </source>
</evidence>
<keyword evidence="2" id="KW-1017">Isopeptide bond</keyword>
<dbReference type="FunFam" id="1.20.1310.10:FF:000006">
    <property type="entry name" value="Cullin 3"/>
    <property type="match status" value="1"/>
</dbReference>
<dbReference type="GO" id="GO:0006511">
    <property type="term" value="P:ubiquitin-dependent protein catabolic process"/>
    <property type="evidence" value="ECO:0007669"/>
    <property type="project" value="InterPro"/>
</dbReference>
<dbReference type="GO" id="GO:0031625">
    <property type="term" value="F:ubiquitin protein ligase binding"/>
    <property type="evidence" value="ECO:0007669"/>
    <property type="project" value="InterPro"/>
</dbReference>
<dbReference type="InterPro" id="IPR016157">
    <property type="entry name" value="Cullin_CS"/>
</dbReference>
<dbReference type="Gene3D" id="1.10.10.10">
    <property type="entry name" value="Winged helix-like DNA-binding domain superfamily/Winged helix DNA-binding domain"/>
    <property type="match status" value="1"/>
</dbReference>
<dbReference type="InterPro" id="IPR036388">
    <property type="entry name" value="WH-like_DNA-bd_sf"/>
</dbReference>
<accession>A0A7S3DRR7</accession>
<dbReference type="Pfam" id="PF26557">
    <property type="entry name" value="Cullin_AB"/>
    <property type="match status" value="1"/>
</dbReference>
<dbReference type="InterPro" id="IPR016158">
    <property type="entry name" value="Cullin_homology"/>
</dbReference>
<organism evidence="7">
    <name type="scientific">Entomoneis paludosa</name>
    <dbReference type="NCBI Taxonomy" id="265537"/>
    <lineage>
        <taxon>Eukaryota</taxon>
        <taxon>Sar</taxon>
        <taxon>Stramenopiles</taxon>
        <taxon>Ochrophyta</taxon>
        <taxon>Bacillariophyta</taxon>
        <taxon>Bacillariophyceae</taxon>
        <taxon>Bacillariophycidae</taxon>
        <taxon>Entomoneidaceae</taxon>
        <taxon>Entomoneis</taxon>
    </lineage>
</organism>
<dbReference type="SMART" id="SM00182">
    <property type="entry name" value="CULLIN"/>
    <property type="match status" value="1"/>
</dbReference>
<dbReference type="FunFam" id="1.20.1310.10:FF:000002">
    <property type="entry name" value="cullin-3 isoform X1"/>
    <property type="match status" value="1"/>
</dbReference>
<dbReference type="InterPro" id="IPR016159">
    <property type="entry name" value="Cullin_repeat-like_dom_sf"/>
</dbReference>
<keyword evidence="3" id="KW-0832">Ubl conjugation</keyword>
<dbReference type="GO" id="GO:0031461">
    <property type="term" value="C:cullin-RING ubiquitin ligase complex"/>
    <property type="evidence" value="ECO:0007669"/>
    <property type="project" value="InterPro"/>
</dbReference>
<dbReference type="SUPFAM" id="SSF46785">
    <property type="entry name" value="Winged helix' DNA-binding domain"/>
    <property type="match status" value="1"/>
</dbReference>
<protein>
    <recommendedName>
        <fullName evidence="6">Cullin family profile domain-containing protein</fullName>
    </recommendedName>
</protein>
<dbReference type="FunFam" id="1.10.10.10:FF:000014">
    <property type="entry name" value="Cullin 1"/>
    <property type="match status" value="1"/>
</dbReference>
<dbReference type="SUPFAM" id="SSF75632">
    <property type="entry name" value="Cullin homology domain"/>
    <property type="match status" value="1"/>
</dbReference>
<dbReference type="InterPro" id="IPR036317">
    <property type="entry name" value="Cullin_homology_sf"/>
</dbReference>
<dbReference type="InterPro" id="IPR036390">
    <property type="entry name" value="WH_DNA-bd_sf"/>
</dbReference>
<dbReference type="FunFam" id="1.20.1310.10:FF:000001">
    <property type="entry name" value="Cullin 3"/>
    <property type="match status" value="1"/>
</dbReference>
<dbReference type="Pfam" id="PF00888">
    <property type="entry name" value="Cullin"/>
    <property type="match status" value="1"/>
</dbReference>
<dbReference type="SMART" id="SM00884">
    <property type="entry name" value="Cullin_Nedd8"/>
    <property type="match status" value="1"/>
</dbReference>
<evidence type="ECO:0000256" key="2">
    <source>
        <dbReference type="ARBA" id="ARBA00022499"/>
    </source>
</evidence>
<dbReference type="PROSITE" id="PS01256">
    <property type="entry name" value="CULLIN_1"/>
    <property type="match status" value="1"/>
</dbReference>
<sequence length="771" mass="87887">MSKRFTIKPFRMHQPMEQKDAQQTWSVLANAIDEIYNRNASQLSFEELYRNAYNLVLHKHGALLYEGVSDKLNAHLLDTVKILAETPEGQLLEHMSQTWKEHQITMIMIRDILMYMDRTYVVQQRRRLVFDLGLHLFRIAVWEHPSVGQRVIDLLLEAIKMERNGYLTDRGQSKAVLTMLQALGQADGTANVYQQDFEQVFLGTTQEFYHGESLSYLSSNTASSYVQKATARLEEEKERGTSLSLPSSSEGPLLHIVQTELIERHARTLVDMENSGFAALLKDETKLQEMRDIYDLFVRVPSSVDHLRDALADRIKTDGALLISDQEKGAADPPAFVRGVLGMRKKYDEIVTVSFRNEKKAQKRMKESFEDFLNTDARAASCLAVYVDELLRVGLRGATEEQINDELNKAILVFRYLSDKDVFESFYKQHLAKRLLGGRSVSDDAERAMVSLLKAECGYQFTTKLEGMFNDMRISRETRDKFKIYKRQQEAKETQNSVKGIDIEVDVLTTGYWPSQNVPACTLPDEIQKAIDHFSSFYLEKHTGRKLFWQTSAGSSELKATFGSADKPRKHELCVSTYQMCILLLFNETDTLTLGQIRTQTHIPDQELRRHLISLCTPKNRILKKGSKGRGITSDKDTFTFNIDYTSKLKRVRIPLVKETSLTRNETGGGENSGAGAAAVAASAPTAAAVDGSVPVAVEEDRRHLVEASIVRIMKARKTLSHNDLIAEVTRQLSNRFHPSPQFIKKRIESLIEREYLERSEQEHRVYMYVA</sequence>
<name>A0A7S3DRR7_9STRA</name>
<evidence type="ECO:0000256" key="5">
    <source>
        <dbReference type="RuleBase" id="RU003829"/>
    </source>
</evidence>
<dbReference type="InterPro" id="IPR059120">
    <property type="entry name" value="Cullin-like_AB"/>
</dbReference>
<dbReference type="Pfam" id="PF10557">
    <property type="entry name" value="Cullin_Nedd8"/>
    <property type="match status" value="1"/>
</dbReference>
<proteinExistence type="inferred from homology"/>